<evidence type="ECO:0000313" key="3">
    <source>
        <dbReference type="Proteomes" id="UP001168380"/>
    </source>
</evidence>
<keyword evidence="3" id="KW-1185">Reference proteome</keyword>
<feature type="chain" id="PRO_5045211567" description="IPTL-CTERM protein sorting domain-containing protein" evidence="1">
    <location>
        <begin position="23"/>
        <end position="239"/>
    </location>
</feature>
<comment type="caution">
    <text evidence="2">The sequence shown here is derived from an EMBL/GenBank/DDBJ whole genome shotgun (WGS) entry which is preliminary data.</text>
</comment>
<gene>
    <name evidence="2" type="ORF">QWI16_06405</name>
</gene>
<evidence type="ECO:0000313" key="2">
    <source>
        <dbReference type="EMBL" id="MDO3381801.1"/>
    </source>
</evidence>
<keyword evidence="1" id="KW-0732">Signal</keyword>
<protein>
    <recommendedName>
        <fullName evidence="4">IPTL-CTERM protein sorting domain-containing protein</fullName>
    </recommendedName>
</protein>
<reference evidence="2" key="1">
    <citation type="submission" date="2023-07" db="EMBL/GenBank/DDBJ databases">
        <title>Gilvimarinus algae sp. nov., isolated from the surface of Kelp.</title>
        <authorList>
            <person name="Sun Y.Y."/>
            <person name="Gong Y."/>
            <person name="Du Z.J."/>
        </authorList>
    </citation>
    <scope>NUCLEOTIDE SEQUENCE</scope>
    <source>
        <strain evidence="2">SDUM040014</strain>
    </source>
</reference>
<proteinExistence type="predicted"/>
<feature type="signal peptide" evidence="1">
    <location>
        <begin position="1"/>
        <end position="22"/>
    </location>
</feature>
<dbReference type="RefSeq" id="WP_302711957.1">
    <property type="nucleotide sequence ID" value="NZ_JAULRT010000047.1"/>
</dbReference>
<evidence type="ECO:0000256" key="1">
    <source>
        <dbReference type="SAM" id="SignalP"/>
    </source>
</evidence>
<evidence type="ECO:0008006" key="4">
    <source>
        <dbReference type="Google" id="ProtNLM"/>
    </source>
</evidence>
<accession>A0ABT8TCY4</accession>
<sequence>MKLTLPLGLTALLYCLSAPSLAFVLTPANQAPDFAEPWNPPWPSANIALEPTASVSGDAIGLGVESTDTPIPIGGRIVFTLTGGATFADTAYSLESWEAGAGNGNLTYATLLTGSTSGASSIEFLMAEQTNPERDTMFGSPPWPALADVPIFLLSGSSIAGQSINVNLPQIPGRDISLQAEVFDASDASLGTASMVMFSSTLEAPAPAVALPTSSHLGQLILLALFSWLGARAIRQRHP</sequence>
<name>A0ABT8TCY4_9GAMM</name>
<dbReference type="Proteomes" id="UP001168380">
    <property type="component" value="Unassembled WGS sequence"/>
</dbReference>
<organism evidence="2 3">
    <name type="scientific">Gilvimarinus algae</name>
    <dbReference type="NCBI Taxonomy" id="3058037"/>
    <lineage>
        <taxon>Bacteria</taxon>
        <taxon>Pseudomonadati</taxon>
        <taxon>Pseudomonadota</taxon>
        <taxon>Gammaproteobacteria</taxon>
        <taxon>Cellvibrionales</taxon>
        <taxon>Cellvibrionaceae</taxon>
        <taxon>Gilvimarinus</taxon>
    </lineage>
</organism>
<dbReference type="EMBL" id="JAULRT010000047">
    <property type="protein sequence ID" value="MDO3381801.1"/>
    <property type="molecule type" value="Genomic_DNA"/>
</dbReference>